<feature type="domain" description="Spermatogenesis-associated protein 20-like TRX" evidence="1">
    <location>
        <begin position="4"/>
        <end position="163"/>
    </location>
</feature>
<dbReference type="PANTHER" id="PTHR42899:SF1">
    <property type="entry name" value="SPERMATOGENESIS-ASSOCIATED PROTEIN 20"/>
    <property type="match status" value="1"/>
</dbReference>
<accession>A0A839E9N4</accession>
<proteinExistence type="predicted"/>
<dbReference type="Gene3D" id="3.40.30.10">
    <property type="entry name" value="Glutaredoxin"/>
    <property type="match status" value="1"/>
</dbReference>
<dbReference type="InterPro" id="IPR004879">
    <property type="entry name" value="Ssp411-like_TRX"/>
</dbReference>
<dbReference type="InterPro" id="IPR024705">
    <property type="entry name" value="Ssp411"/>
</dbReference>
<organism evidence="2 3">
    <name type="scientific">Microcella alkalica</name>
    <dbReference type="NCBI Taxonomy" id="355930"/>
    <lineage>
        <taxon>Bacteria</taxon>
        <taxon>Bacillati</taxon>
        <taxon>Actinomycetota</taxon>
        <taxon>Actinomycetes</taxon>
        <taxon>Micrococcales</taxon>
        <taxon>Microbacteriaceae</taxon>
        <taxon>Microcella</taxon>
    </lineage>
</organism>
<dbReference type="SUPFAM" id="SSF52833">
    <property type="entry name" value="Thioredoxin-like"/>
    <property type="match status" value="1"/>
</dbReference>
<reference evidence="2 3" key="1">
    <citation type="submission" date="2020-07" db="EMBL/GenBank/DDBJ databases">
        <title>Sequencing the genomes of 1000 actinobacteria strains.</title>
        <authorList>
            <person name="Klenk H.-P."/>
        </authorList>
    </citation>
    <scope>NUCLEOTIDE SEQUENCE [LARGE SCALE GENOMIC DNA]</scope>
    <source>
        <strain evidence="2 3">DSM 19663</strain>
    </source>
</reference>
<dbReference type="InterPro" id="IPR036249">
    <property type="entry name" value="Thioredoxin-like_sf"/>
</dbReference>
<dbReference type="PANTHER" id="PTHR42899">
    <property type="entry name" value="SPERMATOGENESIS-ASSOCIATED PROTEIN 20"/>
    <property type="match status" value="1"/>
</dbReference>
<sequence length="625" mass="65617">MAARLENAVSPYLQSHADNPVDWWTWSEEAFAEAALRDVPVLISIGYATCHWCHVMARETFSDPEVGAWLAERVVSIKVDREEHPDVDAAYMTAASAFSDQLGWPLTVFATPQGRVFYAATYLPPQPISGVPSFRQVVDAVLEAWSSRREEVLQSADGLRDAITAASRRDPGALPNADALAEIVAELEGFEDQLHGGFGGAPKFPVAPVLLFLQARGSAGDADADALAARTLQRIAASDLRDPVEGGFFRYATRRDWSEPHYERMLNDNALLLEVAARAGARETAAGVVGFLREIMRVSGGLASGQDSESLIDGERNEGGYYALSAAARAGHPRPALDAKVLTGWNGLAIGALAVASRLLDEPEWAAFGVELADELIAAHLTRDDEGSPRLLRATRDGRASTARAALEDYGDLAVGLVELAITTGEHRYASVARELVDACLVAGDRAAVESGRAITAAAPGGGDPVLAAQGLTAEEDPNEGAAPSGDAAIARAALLLHQLTAEPRYRFAADALVAALAPLAQQRPIAFGATLAIASALAAPARQLVVVRPDDAEPGELEARARGPQRDGVLGIALTASAASAWAGAGFALLDDRKPLGGTTTAFACTDFVCRLPVTSAADLDAAG</sequence>
<dbReference type="RefSeq" id="WP_182490769.1">
    <property type="nucleotide sequence ID" value="NZ_BAAAOV010000001.1"/>
</dbReference>
<dbReference type="GO" id="GO:0005975">
    <property type="term" value="P:carbohydrate metabolic process"/>
    <property type="evidence" value="ECO:0007669"/>
    <property type="project" value="InterPro"/>
</dbReference>
<evidence type="ECO:0000313" key="3">
    <source>
        <dbReference type="Proteomes" id="UP000585905"/>
    </source>
</evidence>
<name>A0A839E9N4_9MICO</name>
<dbReference type="CDD" id="cd02955">
    <property type="entry name" value="SSP411"/>
    <property type="match status" value="1"/>
</dbReference>
<keyword evidence="3" id="KW-1185">Reference proteome</keyword>
<dbReference type="PIRSF" id="PIRSF006402">
    <property type="entry name" value="UCP006402_thioredoxin"/>
    <property type="match status" value="1"/>
</dbReference>
<evidence type="ECO:0000259" key="1">
    <source>
        <dbReference type="Pfam" id="PF03190"/>
    </source>
</evidence>
<dbReference type="Proteomes" id="UP000585905">
    <property type="component" value="Unassembled WGS sequence"/>
</dbReference>
<comment type="caution">
    <text evidence="2">The sequence shown here is derived from an EMBL/GenBank/DDBJ whole genome shotgun (WGS) entry which is preliminary data.</text>
</comment>
<dbReference type="SUPFAM" id="SSF48208">
    <property type="entry name" value="Six-hairpin glycosidases"/>
    <property type="match status" value="1"/>
</dbReference>
<gene>
    <name evidence="2" type="ORF">FHX53_001548</name>
</gene>
<dbReference type="AlphaFoldDB" id="A0A839E9N4"/>
<evidence type="ECO:0000313" key="2">
    <source>
        <dbReference type="EMBL" id="MBA8847956.1"/>
    </source>
</evidence>
<dbReference type="EMBL" id="JACGWX010000003">
    <property type="protein sequence ID" value="MBA8847956.1"/>
    <property type="molecule type" value="Genomic_DNA"/>
</dbReference>
<dbReference type="Pfam" id="PF03190">
    <property type="entry name" value="Thioredox_DsbH"/>
    <property type="match status" value="1"/>
</dbReference>
<protein>
    <recommendedName>
        <fullName evidence="1">Spermatogenesis-associated protein 20-like TRX domain-containing protein</fullName>
    </recommendedName>
</protein>
<dbReference type="InterPro" id="IPR008928">
    <property type="entry name" value="6-hairpin_glycosidase_sf"/>
</dbReference>